<dbReference type="Proteomes" id="UP000789342">
    <property type="component" value="Unassembled WGS sequence"/>
</dbReference>
<dbReference type="AlphaFoldDB" id="A0A9N9I2A3"/>
<dbReference type="Pfam" id="PF00076">
    <property type="entry name" value="RRM_1"/>
    <property type="match status" value="1"/>
</dbReference>
<feature type="domain" description="RRM" evidence="3">
    <location>
        <begin position="1"/>
        <end position="73"/>
    </location>
</feature>
<name>A0A9N9I2A3_9GLOM</name>
<dbReference type="OrthoDB" id="5592916at2759"/>
<evidence type="ECO:0000313" key="4">
    <source>
        <dbReference type="EMBL" id="CAG8716932.1"/>
    </source>
</evidence>
<evidence type="ECO:0000259" key="3">
    <source>
        <dbReference type="PROSITE" id="PS50102"/>
    </source>
</evidence>
<dbReference type="PANTHER" id="PTHR10352">
    <property type="entry name" value="EUKARYOTIC TRANSLATION INITIATION FACTOR 3 SUBUNIT G"/>
    <property type="match status" value="1"/>
</dbReference>
<dbReference type="InterPro" id="IPR000504">
    <property type="entry name" value="RRM_dom"/>
</dbReference>
<evidence type="ECO:0000256" key="1">
    <source>
        <dbReference type="ARBA" id="ARBA00022884"/>
    </source>
</evidence>
<keyword evidence="1 2" id="KW-0694">RNA-binding</keyword>
<dbReference type="InterPro" id="IPR035979">
    <property type="entry name" value="RBD_domain_sf"/>
</dbReference>
<feature type="non-terminal residue" evidence="4">
    <location>
        <position position="1"/>
    </location>
</feature>
<evidence type="ECO:0000313" key="5">
    <source>
        <dbReference type="Proteomes" id="UP000789342"/>
    </source>
</evidence>
<comment type="caution">
    <text evidence="4">The sequence shown here is derived from an EMBL/GenBank/DDBJ whole genome shotgun (WGS) entry which is preliminary data.</text>
</comment>
<dbReference type="PROSITE" id="PS50102">
    <property type="entry name" value="RRM"/>
    <property type="match status" value="1"/>
</dbReference>
<dbReference type="SUPFAM" id="SSF54928">
    <property type="entry name" value="RNA-binding domain, RBD"/>
    <property type="match status" value="1"/>
</dbReference>
<keyword evidence="5" id="KW-1185">Reference proteome</keyword>
<reference evidence="4" key="1">
    <citation type="submission" date="2021-06" db="EMBL/GenBank/DDBJ databases">
        <authorList>
            <person name="Kallberg Y."/>
            <person name="Tangrot J."/>
            <person name="Rosling A."/>
        </authorList>
    </citation>
    <scope>NUCLEOTIDE SEQUENCE</scope>
    <source>
        <strain evidence="4">CL551</strain>
    </source>
</reference>
<evidence type="ECO:0000256" key="2">
    <source>
        <dbReference type="PROSITE-ProRule" id="PRU00176"/>
    </source>
</evidence>
<dbReference type="EMBL" id="CAJVPV010021125">
    <property type="protein sequence ID" value="CAG8716932.1"/>
    <property type="molecule type" value="Genomic_DNA"/>
</dbReference>
<dbReference type="InterPro" id="IPR012677">
    <property type="entry name" value="Nucleotide-bd_a/b_plait_sf"/>
</dbReference>
<organism evidence="4 5">
    <name type="scientific">Acaulospora morrowiae</name>
    <dbReference type="NCBI Taxonomy" id="94023"/>
    <lineage>
        <taxon>Eukaryota</taxon>
        <taxon>Fungi</taxon>
        <taxon>Fungi incertae sedis</taxon>
        <taxon>Mucoromycota</taxon>
        <taxon>Glomeromycotina</taxon>
        <taxon>Glomeromycetes</taxon>
        <taxon>Diversisporales</taxon>
        <taxon>Acaulosporaceae</taxon>
        <taxon>Acaulospora</taxon>
    </lineage>
</organism>
<dbReference type="Gene3D" id="3.30.70.330">
    <property type="match status" value="1"/>
</dbReference>
<sequence>KNLAFETTKKELRELFSAYGQIKTLRLPKKFDGTSRGFGFIEFLTKRDARNAMEKLGETHLLGRHLVLEYAEEDKDVEELREKVGREFIGEVEGGNGRMRKKKKVDIEDWTEVNNETDE</sequence>
<accession>A0A9N9I2A3</accession>
<gene>
    <name evidence="4" type="ORF">AMORRO_LOCUS13069</name>
</gene>
<dbReference type="CDD" id="cd12320">
    <property type="entry name" value="RRM6_RBM19_RRM5_MRD1"/>
    <property type="match status" value="1"/>
</dbReference>
<dbReference type="GO" id="GO:0003723">
    <property type="term" value="F:RNA binding"/>
    <property type="evidence" value="ECO:0007669"/>
    <property type="project" value="UniProtKB-UniRule"/>
</dbReference>
<protein>
    <submittedName>
        <fullName evidence="4">10134_t:CDS:1</fullName>
    </submittedName>
</protein>
<proteinExistence type="predicted"/>
<dbReference type="SMART" id="SM00360">
    <property type="entry name" value="RRM"/>
    <property type="match status" value="1"/>
</dbReference>